<dbReference type="PROSITE" id="PS50280">
    <property type="entry name" value="SET"/>
    <property type="match status" value="1"/>
</dbReference>
<comment type="caution">
    <text evidence="4">The sequence shown here is derived from an EMBL/GenBank/DDBJ whole genome shotgun (WGS) entry which is preliminary data.</text>
</comment>
<organism evidence="4 5">
    <name type="scientific">Polyrhizophydium stewartii</name>
    <dbReference type="NCBI Taxonomy" id="2732419"/>
    <lineage>
        <taxon>Eukaryota</taxon>
        <taxon>Fungi</taxon>
        <taxon>Fungi incertae sedis</taxon>
        <taxon>Chytridiomycota</taxon>
        <taxon>Chytridiomycota incertae sedis</taxon>
        <taxon>Chytridiomycetes</taxon>
        <taxon>Rhizophydiales</taxon>
        <taxon>Rhizophydiales incertae sedis</taxon>
        <taxon>Polyrhizophydium</taxon>
    </lineage>
</organism>
<feature type="coiled-coil region" evidence="1">
    <location>
        <begin position="29"/>
        <end position="93"/>
    </location>
</feature>
<keyword evidence="1" id="KW-0175">Coiled coil</keyword>
<protein>
    <submittedName>
        <fullName evidence="4">Histone lysine methyltransferase Set9</fullName>
        <ecNumber evidence="4">2.1.1.354</ecNumber>
    </submittedName>
</protein>
<dbReference type="EMBL" id="JADGIZ020000002">
    <property type="protein sequence ID" value="KAL2919815.1"/>
    <property type="molecule type" value="Genomic_DNA"/>
</dbReference>
<dbReference type="PANTHER" id="PTHR12977:SF4">
    <property type="entry name" value="HISTONE-LYSINE N-METHYLTRANSFERASE KMT5B"/>
    <property type="match status" value="1"/>
</dbReference>
<feature type="region of interest" description="Disordered" evidence="2">
    <location>
        <begin position="791"/>
        <end position="829"/>
    </location>
</feature>
<dbReference type="CDD" id="cd10524">
    <property type="entry name" value="SET_Suv4-20-like"/>
    <property type="match status" value="1"/>
</dbReference>
<feature type="region of interest" description="Disordered" evidence="2">
    <location>
        <begin position="1"/>
        <end position="20"/>
    </location>
</feature>
<dbReference type="SMART" id="SM00317">
    <property type="entry name" value="SET"/>
    <property type="match status" value="1"/>
</dbReference>
<dbReference type="Pfam" id="PF00856">
    <property type="entry name" value="SET"/>
    <property type="match status" value="1"/>
</dbReference>
<proteinExistence type="predicted"/>
<dbReference type="Gene3D" id="2.170.270.10">
    <property type="entry name" value="SET domain"/>
    <property type="match status" value="1"/>
</dbReference>
<name>A0ABR4NK09_9FUNG</name>
<feature type="compositionally biased region" description="Low complexity" evidence="2">
    <location>
        <begin position="648"/>
        <end position="659"/>
    </location>
</feature>
<feature type="compositionally biased region" description="Basic residues" evidence="2">
    <location>
        <begin position="903"/>
        <end position="914"/>
    </location>
</feature>
<feature type="region of interest" description="Disordered" evidence="2">
    <location>
        <begin position="648"/>
        <end position="687"/>
    </location>
</feature>
<gene>
    <name evidence="4" type="primary">set9</name>
    <name evidence="4" type="ORF">HK105_200732</name>
</gene>
<dbReference type="GO" id="GO:0032259">
    <property type="term" value="P:methylation"/>
    <property type="evidence" value="ECO:0007669"/>
    <property type="project" value="UniProtKB-KW"/>
</dbReference>
<feature type="region of interest" description="Disordered" evidence="2">
    <location>
        <begin position="306"/>
        <end position="329"/>
    </location>
</feature>
<dbReference type="PANTHER" id="PTHR12977">
    <property type="entry name" value="SUPPRESSOR OF VARIEGATION 4-20-RELATED"/>
    <property type="match status" value="1"/>
</dbReference>
<feature type="domain" description="SET" evidence="3">
    <location>
        <begin position="398"/>
        <end position="513"/>
    </location>
</feature>
<dbReference type="GO" id="GO:0140999">
    <property type="term" value="F:histone H3K4 trimethyltransferase activity"/>
    <property type="evidence" value="ECO:0007669"/>
    <property type="project" value="UniProtKB-EC"/>
</dbReference>
<feature type="compositionally biased region" description="Basic and acidic residues" evidence="2">
    <location>
        <begin position="915"/>
        <end position="924"/>
    </location>
</feature>
<keyword evidence="4" id="KW-0808">Transferase</keyword>
<evidence type="ECO:0000313" key="4">
    <source>
        <dbReference type="EMBL" id="KAL2919815.1"/>
    </source>
</evidence>
<evidence type="ECO:0000259" key="3">
    <source>
        <dbReference type="PROSITE" id="PS50280"/>
    </source>
</evidence>
<feature type="compositionally biased region" description="Low complexity" evidence="2">
    <location>
        <begin position="804"/>
        <end position="824"/>
    </location>
</feature>
<sequence>MDDHSSTGSGGGTSDGGLSLEDSVQGIDRAALVQRIEEHKRALLDLQREIVDALFQACSNMAVAVEAMLDRSIESHERQLSDSLAAAEAAAAEHEATRQRLRGFLDHVSTSFEAFLSTAQPDSKVLDASSARAVRESVAAVVRPKPHGWLPTSGRYTTLALFDDVLTDALVDSLFLDFRTHKIHHDFTERAVVANGNQPLDRRAAAEAVAALVRDMTSRQLSLEQATDAFLNLILHGTTTPPDRDVPRAGRRSTLPQSLTSAARYKAITGTSASSGGYAAAAVAAAAVAAAAFGSGTGASLRLLPPSYSASPEPQSLSPATLGDSPFDQASTTSSASIYSYSGATGRRALRSGSPAVVEKAGSALEFYRFALADKREREITEFREHARRYFAIYSPRAGFELDLSARYPNSKKSEARLVATKAWNPGDEIHCCTGVFTELTEEEEETLEHRDFSVMFSTKRDCFGLFLGPARFANHDCASNCKFIPLGQSSNEICFKVVRPIQVGEEITCDYGESYFGENNCECMMESGGFAKPEDSANDANGEADALAGRKANLRKNRARASAFSYFSKLPSITPPPSNVRNKSKSKQAVSKTKPLESKCATCSIVINDFELARLQRPEPSLVFPSQLHLFPNLPDSDDLLDKILSQRRGQAQSTGSQSGSGGSGPSTRERKRESMLSPSKQAQAPAMLAARRPSFKPIKPLPFVTITCARCVRHAQIFLQPWPDRLPTRAASPQRKDFVANQQLAASMQVEMPMPVYVQQMILPIGSHGHTHSLDPYLNHRLSRYVRPPSSDLAKRRPFTQSIDSESEISSSESTMPSDSEIYVSDIDNRRRSSHRIRLASKQAKRDPLAAWYSKEELAKLTSLERKRLRRRLNQVVDRTGRYLTPRYAADMSSDDESSKHGKKSSKNRPRKRTEADRERDRQRKMRLKLAAAQERGQSASDPESETDHPSPESGNVPGEIVESDNEIKAVFVDPGDENHNYWWPALLIPRSEWDETWRKRKSKDLLLATYLEAPHS</sequence>
<keyword evidence="4" id="KW-0489">Methyltransferase</keyword>
<dbReference type="InterPro" id="IPR046341">
    <property type="entry name" value="SET_dom_sf"/>
</dbReference>
<reference evidence="4 5" key="1">
    <citation type="submission" date="2023-09" db="EMBL/GenBank/DDBJ databases">
        <title>Pangenome analysis of Batrachochytrium dendrobatidis and related Chytrids.</title>
        <authorList>
            <person name="Yacoub M.N."/>
            <person name="Stajich J.E."/>
            <person name="James T.Y."/>
        </authorList>
    </citation>
    <scope>NUCLEOTIDE SEQUENCE [LARGE SCALE GENOMIC DNA]</scope>
    <source>
        <strain evidence="4 5">JEL0888</strain>
    </source>
</reference>
<feature type="compositionally biased region" description="Polar residues" evidence="2">
    <location>
        <begin position="308"/>
        <end position="319"/>
    </location>
</feature>
<dbReference type="Proteomes" id="UP001527925">
    <property type="component" value="Unassembled WGS sequence"/>
</dbReference>
<dbReference type="InterPro" id="IPR039977">
    <property type="entry name" value="Suv4-20/Set9"/>
</dbReference>
<dbReference type="InterPro" id="IPR001214">
    <property type="entry name" value="SET_dom"/>
</dbReference>
<evidence type="ECO:0000256" key="1">
    <source>
        <dbReference type="SAM" id="Coils"/>
    </source>
</evidence>
<accession>A0ABR4NK09</accession>
<dbReference type="SUPFAM" id="SSF82199">
    <property type="entry name" value="SET domain"/>
    <property type="match status" value="1"/>
</dbReference>
<evidence type="ECO:0000256" key="2">
    <source>
        <dbReference type="SAM" id="MobiDB-lite"/>
    </source>
</evidence>
<dbReference type="EC" id="2.1.1.354" evidence="4"/>
<evidence type="ECO:0000313" key="5">
    <source>
        <dbReference type="Proteomes" id="UP001527925"/>
    </source>
</evidence>
<keyword evidence="5" id="KW-1185">Reference proteome</keyword>
<feature type="region of interest" description="Disordered" evidence="2">
    <location>
        <begin position="886"/>
        <end position="962"/>
    </location>
</feature>